<protein>
    <submittedName>
        <fullName evidence="2">Uncharacterized protein</fullName>
    </submittedName>
</protein>
<evidence type="ECO:0000256" key="1">
    <source>
        <dbReference type="SAM" id="Phobius"/>
    </source>
</evidence>
<keyword evidence="3" id="KW-1185">Reference proteome</keyword>
<evidence type="ECO:0000313" key="3">
    <source>
        <dbReference type="Proteomes" id="UP000807306"/>
    </source>
</evidence>
<reference evidence="2" key="1">
    <citation type="submission" date="2020-11" db="EMBL/GenBank/DDBJ databases">
        <authorList>
            <consortium name="DOE Joint Genome Institute"/>
            <person name="Ahrendt S."/>
            <person name="Riley R."/>
            <person name="Andreopoulos W."/>
            <person name="Labutti K."/>
            <person name="Pangilinan J."/>
            <person name="Ruiz-Duenas F.J."/>
            <person name="Barrasa J.M."/>
            <person name="Sanchez-Garcia M."/>
            <person name="Camarero S."/>
            <person name="Miyauchi S."/>
            <person name="Serrano A."/>
            <person name="Linde D."/>
            <person name="Babiker R."/>
            <person name="Drula E."/>
            <person name="Ayuso-Fernandez I."/>
            <person name="Pacheco R."/>
            <person name="Padilla G."/>
            <person name="Ferreira P."/>
            <person name="Barriuso J."/>
            <person name="Kellner H."/>
            <person name="Castanera R."/>
            <person name="Alfaro M."/>
            <person name="Ramirez L."/>
            <person name="Pisabarro A.G."/>
            <person name="Kuo A."/>
            <person name="Tritt A."/>
            <person name="Lipzen A."/>
            <person name="He G."/>
            <person name="Yan M."/>
            <person name="Ng V."/>
            <person name="Cullen D."/>
            <person name="Martin F."/>
            <person name="Rosso M.-N."/>
            <person name="Henrissat B."/>
            <person name="Hibbett D."/>
            <person name="Martinez A.T."/>
            <person name="Grigoriev I.V."/>
        </authorList>
    </citation>
    <scope>NUCLEOTIDE SEQUENCE</scope>
    <source>
        <strain evidence="2">CBS 506.95</strain>
    </source>
</reference>
<dbReference type="AlphaFoldDB" id="A0A9P6E4S7"/>
<evidence type="ECO:0000313" key="2">
    <source>
        <dbReference type="EMBL" id="KAF9522517.1"/>
    </source>
</evidence>
<keyword evidence="1" id="KW-0812">Transmembrane</keyword>
<keyword evidence="1" id="KW-1133">Transmembrane helix</keyword>
<dbReference type="Proteomes" id="UP000807306">
    <property type="component" value="Unassembled WGS sequence"/>
</dbReference>
<name>A0A9P6E4S7_9AGAR</name>
<dbReference type="EMBL" id="MU157943">
    <property type="protein sequence ID" value="KAF9522517.1"/>
    <property type="molecule type" value="Genomic_DNA"/>
</dbReference>
<keyword evidence="1" id="KW-0472">Membrane</keyword>
<sequence length="230" mass="24660">MPTLARNIFSVPPHAMGPRSNDLHTILGRDVPAPLVLPVSGSFSAANFAEDVIPPSLTSILEENDDAAALPLSSDTDMDFACNLSIVVLTARQSANIAIVNVGGLPWPGCAATPLPSVKLTLVAWIPSTLVAVFFFALTLLKFESALSRQSRGTRIGFLKQVNKFSPTLAVCVRDGCIYFFLAFGLTTHLGSSKGRRKEFNNTPLAIFVTHSATVHLDDEVQYALASSYL</sequence>
<accession>A0A9P6E4S7</accession>
<organism evidence="2 3">
    <name type="scientific">Crepidotus variabilis</name>
    <dbReference type="NCBI Taxonomy" id="179855"/>
    <lineage>
        <taxon>Eukaryota</taxon>
        <taxon>Fungi</taxon>
        <taxon>Dikarya</taxon>
        <taxon>Basidiomycota</taxon>
        <taxon>Agaricomycotina</taxon>
        <taxon>Agaricomycetes</taxon>
        <taxon>Agaricomycetidae</taxon>
        <taxon>Agaricales</taxon>
        <taxon>Agaricineae</taxon>
        <taxon>Crepidotaceae</taxon>
        <taxon>Crepidotus</taxon>
    </lineage>
</organism>
<feature type="transmembrane region" description="Helical" evidence="1">
    <location>
        <begin position="122"/>
        <end position="141"/>
    </location>
</feature>
<comment type="caution">
    <text evidence="2">The sequence shown here is derived from an EMBL/GenBank/DDBJ whole genome shotgun (WGS) entry which is preliminary data.</text>
</comment>
<gene>
    <name evidence="2" type="ORF">CPB83DRAFT_911308</name>
</gene>
<proteinExistence type="predicted"/>